<accession>A0A5D4SC74</accession>
<comment type="caution">
    <text evidence="1">The sequence shown here is derived from an EMBL/GenBank/DDBJ whole genome shotgun (WGS) entry which is preliminary data.</text>
</comment>
<dbReference type="Proteomes" id="UP000323732">
    <property type="component" value="Unassembled WGS sequence"/>
</dbReference>
<dbReference type="RefSeq" id="WP_148950726.1">
    <property type="nucleotide sequence ID" value="NZ_VTES01000006.1"/>
</dbReference>
<evidence type="ECO:0000313" key="2">
    <source>
        <dbReference type="Proteomes" id="UP000323732"/>
    </source>
</evidence>
<dbReference type="EMBL" id="VTES01000006">
    <property type="protein sequence ID" value="TYS60579.1"/>
    <property type="molecule type" value="Genomic_DNA"/>
</dbReference>
<proteinExistence type="predicted"/>
<protein>
    <submittedName>
        <fullName evidence="1">Uncharacterized protein</fullName>
    </submittedName>
</protein>
<sequence>MKLRVSKKVELTLQNSNSKTYLELLDGRSEELHFTQVAPTKFTVNDSDFSVKSGIDVDLEIMNVELEATSKSIWPGMKIGVKGGVHGQGEPIKASANIPLGKKMTDGVQAESFLYWVIDTPEGTLHNKQPIHMKGTVTGLPPKDATFTSETVIPIYNDQDQQVGTIYGCLQSN</sequence>
<organism evidence="1 2">
    <name type="scientific">Bacillus infantis</name>
    <dbReference type="NCBI Taxonomy" id="324767"/>
    <lineage>
        <taxon>Bacteria</taxon>
        <taxon>Bacillati</taxon>
        <taxon>Bacillota</taxon>
        <taxon>Bacilli</taxon>
        <taxon>Bacillales</taxon>
        <taxon>Bacillaceae</taxon>
        <taxon>Bacillus</taxon>
    </lineage>
</organism>
<name>A0A5D4SC74_9BACI</name>
<gene>
    <name evidence="1" type="ORF">FZD47_20435</name>
</gene>
<evidence type="ECO:0000313" key="1">
    <source>
        <dbReference type="EMBL" id="TYS60579.1"/>
    </source>
</evidence>
<reference evidence="1 2" key="1">
    <citation type="submission" date="2019-08" db="EMBL/GenBank/DDBJ databases">
        <title>Bacillus genomes from the desert of Cuatro Cienegas, Coahuila.</title>
        <authorList>
            <person name="Olmedo-Alvarez G."/>
        </authorList>
    </citation>
    <scope>NUCLEOTIDE SEQUENCE [LARGE SCALE GENOMIC DNA]</scope>
    <source>
        <strain evidence="1 2">CH37_1T</strain>
    </source>
</reference>
<dbReference type="AlphaFoldDB" id="A0A5D4SC74"/>